<reference evidence="5 6" key="1">
    <citation type="submission" date="2023-10" db="EMBL/GenBank/DDBJ databases">
        <title>Draft genome sequence of Xylaria bambusicola isolate GMP-LS, the root and basal stem rot pathogen of sugarcane in Indonesia.</title>
        <authorList>
            <person name="Selvaraj P."/>
            <person name="Muralishankar V."/>
            <person name="Muruganantham S."/>
            <person name="Sp S."/>
            <person name="Haryani S."/>
            <person name="Lau K.J.X."/>
            <person name="Naqvi N.I."/>
        </authorList>
    </citation>
    <scope>NUCLEOTIDE SEQUENCE [LARGE SCALE GENOMIC DNA]</scope>
    <source>
        <strain evidence="5">GMP-LS</strain>
    </source>
</reference>
<keyword evidence="6" id="KW-1185">Reference proteome</keyword>
<dbReference type="GO" id="GO:0004312">
    <property type="term" value="F:fatty acid synthase activity"/>
    <property type="evidence" value="ECO:0007669"/>
    <property type="project" value="TreeGrafter"/>
</dbReference>
<dbReference type="InterPro" id="IPR016039">
    <property type="entry name" value="Thiolase-like"/>
</dbReference>
<dbReference type="PANTHER" id="PTHR43775:SF37">
    <property type="entry name" value="SI:DKEY-61P9.11"/>
    <property type="match status" value="1"/>
</dbReference>
<comment type="caution">
    <text evidence="5">The sequence shown here is derived from an EMBL/GenBank/DDBJ whole genome shotgun (WGS) entry which is preliminary data.</text>
</comment>
<dbReference type="InterPro" id="IPR014030">
    <property type="entry name" value="Ketoacyl_synth_N"/>
</dbReference>
<dbReference type="SMART" id="SM00825">
    <property type="entry name" value="PKS_KS"/>
    <property type="match status" value="1"/>
</dbReference>
<proteinExistence type="inferred from homology"/>
<evidence type="ECO:0000313" key="6">
    <source>
        <dbReference type="Proteomes" id="UP001305414"/>
    </source>
</evidence>
<dbReference type="GO" id="GO:0006633">
    <property type="term" value="P:fatty acid biosynthetic process"/>
    <property type="evidence" value="ECO:0007669"/>
    <property type="project" value="TreeGrafter"/>
</dbReference>
<keyword evidence="3" id="KW-0808">Transferase</keyword>
<evidence type="ECO:0000313" key="5">
    <source>
        <dbReference type="EMBL" id="KAK5631392.1"/>
    </source>
</evidence>
<organism evidence="5 6">
    <name type="scientific">Xylaria bambusicola</name>
    <dbReference type="NCBI Taxonomy" id="326684"/>
    <lineage>
        <taxon>Eukaryota</taxon>
        <taxon>Fungi</taxon>
        <taxon>Dikarya</taxon>
        <taxon>Ascomycota</taxon>
        <taxon>Pezizomycotina</taxon>
        <taxon>Sordariomycetes</taxon>
        <taxon>Xylariomycetidae</taxon>
        <taxon>Xylariales</taxon>
        <taxon>Xylariaceae</taxon>
        <taxon>Xylaria</taxon>
    </lineage>
</organism>
<keyword evidence="2" id="KW-0597">Phosphoprotein</keyword>
<evidence type="ECO:0000256" key="2">
    <source>
        <dbReference type="ARBA" id="ARBA00022553"/>
    </source>
</evidence>
<dbReference type="InterPro" id="IPR014031">
    <property type="entry name" value="Ketoacyl_synth_C"/>
</dbReference>
<keyword evidence="1" id="KW-0596">Phosphopantetheine</keyword>
<protein>
    <recommendedName>
        <fullName evidence="4">Ketosynthase family 3 (KS3) domain-containing protein</fullName>
    </recommendedName>
</protein>
<dbReference type="SUPFAM" id="SSF53901">
    <property type="entry name" value="Thiolase-like"/>
    <property type="match status" value="1"/>
</dbReference>
<dbReference type="EMBL" id="JAWHQM010000019">
    <property type="protein sequence ID" value="KAK5631392.1"/>
    <property type="molecule type" value="Genomic_DNA"/>
</dbReference>
<sequence length="277" mass="29587">MESGGLVALHQACQSLRLGESDMAIVGGAQLLIDPDQSTNMSTLGMLNADGHCYAFDSRGHGYGRGEGVATLILKRLDEALADGDPVHTVIVNSGLNQDGRSAGSLMSPSGEAQRDLMRSVYSQVGLQPNETPYVEAHGTVSFGPKAFRISNTDSKKIGDSSWSVPSHSLHTMTCPVVFCEGKQRQSDLIVGSVKANIGHLEAVAGLAGLVKSINVLNSKVVPPQLHFVEPKPALKLDERRIKVANCLHSLSIMILTGIFRLSQNYPHCHLGLAELQ</sequence>
<evidence type="ECO:0000256" key="3">
    <source>
        <dbReference type="RuleBase" id="RU003694"/>
    </source>
</evidence>
<dbReference type="Pfam" id="PF02801">
    <property type="entry name" value="Ketoacyl-synt_C"/>
    <property type="match status" value="2"/>
</dbReference>
<dbReference type="PROSITE" id="PS52004">
    <property type="entry name" value="KS3_2"/>
    <property type="match status" value="1"/>
</dbReference>
<name>A0AAN7UM86_9PEZI</name>
<dbReference type="InterPro" id="IPR020841">
    <property type="entry name" value="PKS_Beta-ketoAc_synthase_dom"/>
</dbReference>
<feature type="domain" description="Ketosynthase family 3 (KS3)" evidence="4">
    <location>
        <begin position="1"/>
        <end position="277"/>
    </location>
</feature>
<gene>
    <name evidence="5" type="ORF">RRF57_007106</name>
</gene>
<dbReference type="InterPro" id="IPR050091">
    <property type="entry name" value="PKS_NRPS_Biosynth_Enz"/>
</dbReference>
<dbReference type="PANTHER" id="PTHR43775">
    <property type="entry name" value="FATTY ACID SYNTHASE"/>
    <property type="match status" value="1"/>
</dbReference>
<dbReference type="AlphaFoldDB" id="A0AAN7UM86"/>
<dbReference type="Gene3D" id="3.40.47.10">
    <property type="match status" value="2"/>
</dbReference>
<evidence type="ECO:0000256" key="1">
    <source>
        <dbReference type="ARBA" id="ARBA00022450"/>
    </source>
</evidence>
<dbReference type="Pfam" id="PF00109">
    <property type="entry name" value="ketoacyl-synt"/>
    <property type="match status" value="1"/>
</dbReference>
<accession>A0AAN7UM86</accession>
<evidence type="ECO:0000259" key="4">
    <source>
        <dbReference type="PROSITE" id="PS52004"/>
    </source>
</evidence>
<comment type="similarity">
    <text evidence="3">Belongs to the thiolase-like superfamily. Beta-ketoacyl-ACP synthases family.</text>
</comment>
<dbReference type="CDD" id="cd00833">
    <property type="entry name" value="PKS"/>
    <property type="match status" value="1"/>
</dbReference>
<dbReference type="Proteomes" id="UP001305414">
    <property type="component" value="Unassembled WGS sequence"/>
</dbReference>